<comment type="caution">
    <text evidence="1">The sequence shown here is derived from an EMBL/GenBank/DDBJ whole genome shotgun (WGS) entry which is preliminary data.</text>
</comment>
<dbReference type="Proteomes" id="UP000887013">
    <property type="component" value="Unassembled WGS sequence"/>
</dbReference>
<sequence>MDRRALRHGPWGHAHCLSASDRRWRGVLGRKCRSFPFPPPLLRSSLPVSVVWLSCKGWTKSRQKANLGWTMKEILATSTKKRMG</sequence>
<keyword evidence="2" id="KW-1185">Reference proteome</keyword>
<reference evidence="1" key="1">
    <citation type="submission" date="2020-08" db="EMBL/GenBank/DDBJ databases">
        <title>Multicomponent nature underlies the extraordinary mechanical properties of spider dragline silk.</title>
        <authorList>
            <person name="Kono N."/>
            <person name="Nakamura H."/>
            <person name="Mori M."/>
            <person name="Yoshida Y."/>
            <person name="Ohtoshi R."/>
            <person name="Malay A.D."/>
            <person name="Moran D.A.P."/>
            <person name="Tomita M."/>
            <person name="Numata K."/>
            <person name="Arakawa K."/>
        </authorList>
    </citation>
    <scope>NUCLEOTIDE SEQUENCE</scope>
</reference>
<accession>A0A8X6IQR5</accession>
<proteinExistence type="predicted"/>
<name>A0A8X6IQR5_NEPPI</name>
<organism evidence="1 2">
    <name type="scientific">Nephila pilipes</name>
    <name type="common">Giant wood spider</name>
    <name type="synonym">Nephila maculata</name>
    <dbReference type="NCBI Taxonomy" id="299642"/>
    <lineage>
        <taxon>Eukaryota</taxon>
        <taxon>Metazoa</taxon>
        <taxon>Ecdysozoa</taxon>
        <taxon>Arthropoda</taxon>
        <taxon>Chelicerata</taxon>
        <taxon>Arachnida</taxon>
        <taxon>Araneae</taxon>
        <taxon>Araneomorphae</taxon>
        <taxon>Entelegynae</taxon>
        <taxon>Araneoidea</taxon>
        <taxon>Nephilidae</taxon>
        <taxon>Nephila</taxon>
    </lineage>
</organism>
<evidence type="ECO:0000313" key="1">
    <source>
        <dbReference type="EMBL" id="GFS55573.1"/>
    </source>
</evidence>
<evidence type="ECO:0000313" key="2">
    <source>
        <dbReference type="Proteomes" id="UP000887013"/>
    </source>
</evidence>
<protein>
    <submittedName>
        <fullName evidence="1">Uncharacterized protein</fullName>
    </submittedName>
</protein>
<dbReference type="EMBL" id="BMAW01046468">
    <property type="protein sequence ID" value="GFS55573.1"/>
    <property type="molecule type" value="Genomic_DNA"/>
</dbReference>
<dbReference type="AlphaFoldDB" id="A0A8X6IQR5"/>
<gene>
    <name evidence="1" type="ORF">NPIL_635731</name>
</gene>